<gene>
    <name evidence="2" type="ORF">MBORA_18490</name>
</gene>
<dbReference type="STRING" id="66851.MBORA_18490"/>
<accession>A0A165ZC28</accession>
<keyword evidence="1" id="KW-0812">Transmembrane</keyword>
<reference evidence="3" key="1">
    <citation type="journal article" date="2016" name="Genome Announc.">
        <title>Draft Genome Sequences of Methanobrevibacter curvatus DSM11111, Methanobrevibacter cuticularis DSM11139, Methanobrevibacter filiformis DSM11501, and Methanobrevibacter oralis DSM7256.</title>
        <authorList>
            <person name="Poehlein A."/>
            <person name="Seedorf H."/>
        </authorList>
    </citation>
    <scope>NUCLEOTIDE SEQUENCE [LARGE SCALE GENOMIC DNA]</scope>
    <source>
        <strain evidence="3">DSM 7256 / JCM 30027 / ZR</strain>
    </source>
</reference>
<keyword evidence="3" id="KW-1185">Reference proteome</keyword>
<dbReference type="Pfam" id="PF01963">
    <property type="entry name" value="TraB_PrgY_gumN"/>
    <property type="match status" value="1"/>
</dbReference>
<dbReference type="PANTHER" id="PTHR21530">
    <property type="entry name" value="PHEROMONE SHUTDOWN PROTEIN"/>
    <property type="match status" value="1"/>
</dbReference>
<feature type="transmembrane region" description="Helical" evidence="1">
    <location>
        <begin position="246"/>
        <end position="267"/>
    </location>
</feature>
<proteinExistence type="predicted"/>
<dbReference type="EMBL" id="LWMU01000114">
    <property type="protein sequence ID" value="KZX10518.1"/>
    <property type="molecule type" value="Genomic_DNA"/>
</dbReference>
<protein>
    <submittedName>
        <fullName evidence="2">TraB family protein</fullName>
    </submittedName>
</protein>
<evidence type="ECO:0000313" key="3">
    <source>
        <dbReference type="Proteomes" id="UP000077428"/>
    </source>
</evidence>
<evidence type="ECO:0000256" key="1">
    <source>
        <dbReference type="SAM" id="Phobius"/>
    </source>
</evidence>
<keyword evidence="1" id="KW-1133">Transmembrane helix</keyword>
<dbReference type="AlphaFoldDB" id="A0A165ZC28"/>
<dbReference type="NCBIfam" id="TIGR00261">
    <property type="entry name" value="traB"/>
    <property type="match status" value="1"/>
</dbReference>
<dbReference type="InterPro" id="IPR046345">
    <property type="entry name" value="TraB_PrgY-like"/>
</dbReference>
<feature type="transmembrane region" description="Helical" evidence="1">
    <location>
        <begin position="298"/>
        <end position="319"/>
    </location>
</feature>
<dbReference type="PATRIC" id="fig|66851.6.peg.2018"/>
<feature type="transmembrane region" description="Helical" evidence="1">
    <location>
        <begin position="273"/>
        <end position="291"/>
    </location>
</feature>
<name>A0A165ZC28_METOA</name>
<comment type="caution">
    <text evidence="2">The sequence shown here is derived from an EMBL/GenBank/DDBJ whole genome shotgun (WGS) entry which is preliminary data.</text>
</comment>
<dbReference type="Proteomes" id="UP000077428">
    <property type="component" value="Unassembled WGS sequence"/>
</dbReference>
<dbReference type="OrthoDB" id="185689at2157"/>
<dbReference type="RefSeq" id="WP_042691703.1">
    <property type="nucleotide sequence ID" value="NZ_CABMAB010000002.1"/>
</dbReference>
<organism evidence="2 3">
    <name type="scientific">Methanobrevibacter oralis</name>
    <dbReference type="NCBI Taxonomy" id="66851"/>
    <lineage>
        <taxon>Archaea</taxon>
        <taxon>Methanobacteriati</taxon>
        <taxon>Methanobacteriota</taxon>
        <taxon>Methanomada group</taxon>
        <taxon>Methanobacteria</taxon>
        <taxon>Methanobacteriales</taxon>
        <taxon>Methanobacteriaceae</taxon>
        <taxon>Methanobrevibacter</taxon>
    </lineage>
</organism>
<sequence>MRRECLTIIGTAHVSANSAKEVKDAIYEQHPERVAIELDQGRYIKLKKKMLGIEEDEEISVSKIIRENKVGLFLTTTILGYFQSKIGADLDVAPGSEMISAIEAAEDLNIPIALIDRDINITLQRALNKMGFMEKIKFMFGLVTALFGGEDEEEIDVEELKNMDNLDDLMEMFKDESPSVYEVLVKERDAYLAGNILKIPEDHVIAVVGAGHKPGINKYLDNPQSIPQLKELEEINSGRNIPWLKIFLALIPIMFVVIFFLAYINGIDITGNIYEFIIISMIMGFVGSILSGSKLLSAIIGGVVAPLTIIHPLLAAGWFSGLAEAKFRKVKSSDINNLTKIESFRDLWNNNIFRILLVVVGTNLGVSIATLIILPSRVFLPLFMKIFGV</sequence>
<dbReference type="PANTHER" id="PTHR21530:SF7">
    <property type="entry name" value="TRAB DOMAIN-CONTAINING PROTEIN"/>
    <property type="match status" value="1"/>
</dbReference>
<evidence type="ECO:0000313" key="2">
    <source>
        <dbReference type="EMBL" id="KZX10518.1"/>
    </source>
</evidence>
<dbReference type="InterPro" id="IPR002816">
    <property type="entry name" value="TraB/PrgY/GumN_fam"/>
</dbReference>
<dbReference type="InterPro" id="IPR005230">
    <property type="entry name" value="TraB_bac"/>
</dbReference>
<keyword evidence="1" id="KW-0472">Membrane</keyword>
<feature type="transmembrane region" description="Helical" evidence="1">
    <location>
        <begin position="352"/>
        <end position="374"/>
    </location>
</feature>
<dbReference type="CDD" id="cd14726">
    <property type="entry name" value="TraB_PrgY-like"/>
    <property type="match status" value="1"/>
</dbReference>